<dbReference type="RefSeq" id="XP_037490520.1">
    <property type="nucleotide sequence ID" value="XM_037634421.1"/>
</dbReference>
<feature type="compositionally biased region" description="Basic and acidic residues" evidence="5">
    <location>
        <begin position="531"/>
        <end position="570"/>
    </location>
</feature>
<dbReference type="GO" id="GO:0005783">
    <property type="term" value="C:endoplasmic reticulum"/>
    <property type="evidence" value="ECO:0007669"/>
    <property type="project" value="InterPro"/>
</dbReference>
<keyword evidence="4 6" id="KW-0472">Membrane</keyword>
<feature type="signal peptide" evidence="7">
    <location>
        <begin position="1"/>
        <end position="20"/>
    </location>
</feature>
<dbReference type="GeneID" id="19960072"/>
<keyword evidence="2 6" id="KW-0812">Transmembrane</keyword>
<dbReference type="OrthoDB" id="10039147at2759"/>
<evidence type="ECO:0000256" key="2">
    <source>
        <dbReference type="ARBA" id="ARBA00022692"/>
    </source>
</evidence>
<protein>
    <recommendedName>
        <fullName evidence="10">Coiled-coil domain-containing protein 47</fullName>
    </recommendedName>
</protein>
<sequence length="587" mass="70045">MQKFRIFVLFFIVYISCFLAQPKKNDDDIVIMNTPDDPERKNSEPVGNESPMNDKVEKSPHNNVQNDIQNDVQNETVNEIQNEIQNDVQNETLNEIQNEIQNDVQNEIQNEIQNDVQNEIQNDVQNEIQNEIQNDVQNEIQNDVQNESLNETPNEIQNEIQNDVQNEIQNDVQNESLNETPNEIQNEIQNETPNEIQNEIQNDVQNESLNETPNEIQNDVQNETLNETLNETPNEIQNDVQREMHYLHELNELHLHSWYRGDKKAFYMKVIIFIILLIIVIANAIISRNTNKTIALYWLRTCKDIFLQQFAKIGDDKAFLLERSYHNYDFQCTGRKNCNYYFVNLDLIKRQCFWRYYLLNYFMNQHDTMHIAVSFDKLDKNVLCVYKKHQKKNIDHRLPNVYKYTKLMDKSELKKIYDIKADSSEIVNLVLSGKILNFLNTYDKYINYMCITDISLFDVENRIPEKKEDSKQIEKHNFLFLSFVIPKNPEDLRALINFSIYMIDACHCIELSEKTRDNVKKIRSIVEKENERRKQELRELQEKKKAKKLQEENEKLSKMSPEQQRKYEEKKHKKTMKKMKKVKIIRI</sequence>
<feature type="region of interest" description="Disordered" evidence="5">
    <location>
        <begin position="531"/>
        <end position="587"/>
    </location>
</feature>
<keyword evidence="3 6" id="KW-1133">Transmembrane helix</keyword>
<dbReference type="GO" id="GO:0005509">
    <property type="term" value="F:calcium ion binding"/>
    <property type="evidence" value="ECO:0007669"/>
    <property type="project" value="InterPro"/>
</dbReference>
<evidence type="ECO:0000256" key="7">
    <source>
        <dbReference type="SAM" id="SignalP"/>
    </source>
</evidence>
<feature type="compositionally biased region" description="Basic residues" evidence="5">
    <location>
        <begin position="571"/>
        <end position="587"/>
    </location>
</feature>
<evidence type="ECO:0000256" key="4">
    <source>
        <dbReference type="ARBA" id="ARBA00023136"/>
    </source>
</evidence>
<feature type="transmembrane region" description="Helical" evidence="6">
    <location>
        <begin position="266"/>
        <end position="286"/>
    </location>
</feature>
<feature type="region of interest" description="Disordered" evidence="5">
    <location>
        <begin position="28"/>
        <end position="66"/>
    </location>
</feature>
<evidence type="ECO:0000256" key="1">
    <source>
        <dbReference type="ARBA" id="ARBA00004167"/>
    </source>
</evidence>
<dbReference type="Proteomes" id="UP000290582">
    <property type="component" value="Chromosome PVVCY_10"/>
</dbReference>
<proteinExistence type="predicted"/>
<evidence type="ECO:0000313" key="8">
    <source>
        <dbReference type="EMBL" id="VEV56738.1"/>
    </source>
</evidence>
<dbReference type="EMBL" id="LR215066">
    <property type="protein sequence ID" value="VEV56738.1"/>
    <property type="molecule type" value="Genomic_DNA"/>
</dbReference>
<dbReference type="PANTHER" id="PTHR12883:SF0">
    <property type="entry name" value="PAT COMPLEX SUBUNIT CCDC47"/>
    <property type="match status" value="1"/>
</dbReference>
<dbReference type="Pfam" id="PF07946">
    <property type="entry name" value="CCDC47"/>
    <property type="match status" value="1"/>
</dbReference>
<organism evidence="8 9">
    <name type="scientific">Plasmodium vinckei vinckei</name>
    <dbReference type="NCBI Taxonomy" id="54757"/>
    <lineage>
        <taxon>Eukaryota</taxon>
        <taxon>Sar</taxon>
        <taxon>Alveolata</taxon>
        <taxon>Apicomplexa</taxon>
        <taxon>Aconoidasida</taxon>
        <taxon>Haemosporida</taxon>
        <taxon>Plasmodiidae</taxon>
        <taxon>Plasmodium</taxon>
        <taxon>Plasmodium (Vinckeia)</taxon>
    </lineage>
</organism>
<dbReference type="GO" id="GO:0016020">
    <property type="term" value="C:membrane"/>
    <property type="evidence" value="ECO:0007669"/>
    <property type="project" value="UniProtKB-SubCell"/>
</dbReference>
<reference evidence="8 9" key="1">
    <citation type="submission" date="2019-01" db="EMBL/GenBank/DDBJ databases">
        <authorList>
            <person name="Ramaprasad A."/>
        </authorList>
    </citation>
    <scope>NUCLEOTIDE SEQUENCE [LARGE SCALE GENOMIC DNA]</scope>
</reference>
<evidence type="ECO:0000256" key="3">
    <source>
        <dbReference type="ARBA" id="ARBA00022989"/>
    </source>
</evidence>
<name>A0A449BTK7_PLAVN</name>
<accession>A0A449BTK7</accession>
<dbReference type="GO" id="GO:0032469">
    <property type="term" value="P:endoplasmic reticulum calcium ion homeostasis"/>
    <property type="evidence" value="ECO:0007669"/>
    <property type="project" value="InterPro"/>
</dbReference>
<evidence type="ECO:0000313" key="9">
    <source>
        <dbReference type="Proteomes" id="UP000290582"/>
    </source>
</evidence>
<comment type="subcellular location">
    <subcellularLocation>
        <location evidence="1">Membrane</location>
        <topology evidence="1">Single-pass membrane protein</topology>
    </subcellularLocation>
</comment>
<keyword evidence="7" id="KW-0732">Signal</keyword>
<evidence type="ECO:0000256" key="6">
    <source>
        <dbReference type="SAM" id="Phobius"/>
    </source>
</evidence>
<evidence type="ECO:0000256" key="5">
    <source>
        <dbReference type="SAM" id="MobiDB-lite"/>
    </source>
</evidence>
<dbReference type="KEGG" id="pvv:PVVCY_1000810"/>
<dbReference type="InterPro" id="IPR012879">
    <property type="entry name" value="CCDC47"/>
</dbReference>
<evidence type="ECO:0008006" key="10">
    <source>
        <dbReference type="Google" id="ProtNLM"/>
    </source>
</evidence>
<dbReference type="VEuPathDB" id="PlasmoDB:PVVCY_1000810"/>
<feature type="chain" id="PRO_5019318580" description="Coiled-coil domain-containing protein 47" evidence="7">
    <location>
        <begin position="21"/>
        <end position="587"/>
    </location>
</feature>
<dbReference type="PANTHER" id="PTHR12883">
    <property type="entry name" value="ADIPOCYTE-SPECIFIC PROTEIN 4-RELATED"/>
    <property type="match status" value="1"/>
</dbReference>
<dbReference type="AlphaFoldDB" id="A0A449BTK7"/>
<gene>
    <name evidence="8" type="ORF">PVVCY_1000810</name>
</gene>